<feature type="transmembrane region" description="Helical" evidence="1">
    <location>
        <begin position="129"/>
        <end position="152"/>
    </location>
</feature>
<feature type="domain" description="CAAX prenyl protease 2/Lysostaphin resistance protein A-like" evidence="2">
    <location>
        <begin position="148"/>
        <end position="219"/>
    </location>
</feature>
<evidence type="ECO:0000256" key="1">
    <source>
        <dbReference type="SAM" id="Phobius"/>
    </source>
</evidence>
<dbReference type="AlphaFoldDB" id="A0A2T2WFM9"/>
<feature type="transmembrane region" description="Helical" evidence="1">
    <location>
        <begin position="233"/>
        <end position="255"/>
    </location>
</feature>
<dbReference type="InterPro" id="IPR003675">
    <property type="entry name" value="Rce1/LyrA-like_dom"/>
</dbReference>
<keyword evidence="1" id="KW-1133">Transmembrane helix</keyword>
<keyword evidence="1" id="KW-0812">Transmembrane</keyword>
<comment type="caution">
    <text evidence="3">The sequence shown here is derived from an EMBL/GenBank/DDBJ whole genome shotgun (WGS) entry which is preliminary data.</text>
</comment>
<dbReference type="EMBL" id="PXYT01000147">
    <property type="protein sequence ID" value="PSR21018.1"/>
    <property type="molecule type" value="Genomic_DNA"/>
</dbReference>
<evidence type="ECO:0000259" key="2">
    <source>
        <dbReference type="Pfam" id="PF02517"/>
    </source>
</evidence>
<accession>A0A2T2WFM9</accession>
<feature type="transmembrane region" description="Helical" evidence="1">
    <location>
        <begin position="30"/>
        <end position="49"/>
    </location>
</feature>
<evidence type="ECO:0000313" key="3">
    <source>
        <dbReference type="EMBL" id="PSR21018.1"/>
    </source>
</evidence>
<feature type="transmembrane region" description="Helical" evidence="1">
    <location>
        <begin position="164"/>
        <end position="179"/>
    </location>
</feature>
<dbReference type="Pfam" id="PF02517">
    <property type="entry name" value="Rce1-like"/>
    <property type="match status" value="1"/>
</dbReference>
<keyword evidence="1" id="KW-0472">Membrane</keyword>
<feature type="transmembrane region" description="Helical" evidence="1">
    <location>
        <begin position="86"/>
        <end position="109"/>
    </location>
</feature>
<evidence type="ECO:0000313" key="4">
    <source>
        <dbReference type="Proteomes" id="UP000242699"/>
    </source>
</evidence>
<proteinExistence type="predicted"/>
<dbReference type="Proteomes" id="UP000242699">
    <property type="component" value="Unassembled WGS sequence"/>
</dbReference>
<name>A0A2T2WFM9_9FIRM</name>
<protein>
    <submittedName>
        <fullName evidence="3">Abortive infection protein</fullName>
    </submittedName>
</protein>
<dbReference type="GO" id="GO:0004175">
    <property type="term" value="F:endopeptidase activity"/>
    <property type="evidence" value="ECO:0007669"/>
    <property type="project" value="UniProtKB-ARBA"/>
</dbReference>
<gene>
    <name evidence="3" type="ORF">C7B43_21560</name>
</gene>
<organism evidence="3 4">
    <name type="scientific">Sulfobacillus benefaciens</name>
    <dbReference type="NCBI Taxonomy" id="453960"/>
    <lineage>
        <taxon>Bacteria</taxon>
        <taxon>Bacillati</taxon>
        <taxon>Bacillota</taxon>
        <taxon>Clostridia</taxon>
        <taxon>Eubacteriales</taxon>
        <taxon>Clostridiales Family XVII. Incertae Sedis</taxon>
        <taxon>Sulfobacillus</taxon>
    </lineage>
</organism>
<sequence>MKEEGWPSRAWPGVFSPPARKFVQAVELTSALRLFVAMAAGSVLVLMLGKAAQSSVVGYCYGGLGFTLISWPFVPGILKTIRWTDTTIVQVVLVLIASMVLGEAAQRVLGFNPQASGMKRMDWTTAVHLLWQFPVVLPVENLLLIGAMGWLWKVLRPDTPANRFGVVLFSAALFGLWHVPFWGPWTMWTIGVSVLPWSMYMLATGDFLVPVVAHILMDMIAVITAFAPRNSFVIHFFWPLLIVALIVLGLGHSLYRDWRSGRKKMA</sequence>
<reference evidence="3 4" key="1">
    <citation type="journal article" date="2014" name="BMC Genomics">
        <title>Comparison of environmental and isolate Sulfobacillus genomes reveals diverse carbon, sulfur, nitrogen, and hydrogen metabolisms.</title>
        <authorList>
            <person name="Justice N.B."/>
            <person name="Norman A."/>
            <person name="Brown C.T."/>
            <person name="Singh A."/>
            <person name="Thomas B.C."/>
            <person name="Banfield J.F."/>
        </authorList>
    </citation>
    <scope>NUCLEOTIDE SEQUENCE [LARGE SCALE GENOMIC DNA]</scope>
    <source>
        <strain evidence="3">AMDSBA1</strain>
    </source>
</reference>
<dbReference type="GO" id="GO:0080120">
    <property type="term" value="P:CAAX-box protein maturation"/>
    <property type="evidence" value="ECO:0007669"/>
    <property type="project" value="UniProtKB-ARBA"/>
</dbReference>
<feature type="transmembrane region" description="Helical" evidence="1">
    <location>
        <begin position="55"/>
        <end position="74"/>
    </location>
</feature>